<evidence type="ECO:0000313" key="2">
    <source>
        <dbReference type="EMBL" id="QJC57669.1"/>
    </source>
</evidence>
<evidence type="ECO:0000256" key="1">
    <source>
        <dbReference type="SAM" id="SignalP"/>
    </source>
</evidence>
<dbReference type="Proteomes" id="UP000502041">
    <property type="component" value="Chromosome"/>
</dbReference>
<feature type="signal peptide" evidence="1">
    <location>
        <begin position="1"/>
        <end position="19"/>
    </location>
</feature>
<evidence type="ECO:0008006" key="4">
    <source>
        <dbReference type="Google" id="ProtNLM"/>
    </source>
</evidence>
<gene>
    <name evidence="2" type="ORF">HC248_02999</name>
</gene>
<reference evidence="2 3" key="1">
    <citation type="submission" date="2020-04" db="EMBL/GenBank/DDBJ databases">
        <title>Complete genome of a Psychrophilic, Marine, Gas Vacuolate Bacterium Polaromonas vacuolata KCTC 22033T.</title>
        <authorList>
            <person name="Hwang K."/>
            <person name="Kim K.M."/>
        </authorList>
    </citation>
    <scope>NUCLEOTIDE SEQUENCE [LARGE SCALE GENOMIC DNA]</scope>
    <source>
        <strain evidence="2 3">KCTC 22033</strain>
    </source>
</reference>
<sequence length="288" mass="32290">MGLLAVALLLPACSAVKLAYNQSPNLAYWYMDGYVDFTGVQSLQIKSDLAQLQTWHRQTQLPLYIALLQKIQTQLPGEISQAQACVLLDDVRAQLTTLSLQALPIARTLAVTLKPAQLAKMQSKFTQSNADYREEFIQITPMQLREKRVDLAISRSEMLYGRLDAKQISLVGRLVDSTEFESTLFLAERQRRQQDAINTMARLAVEKSTGQALVSLAGEKTAMRDLLDRSLKSPNSVYRSYQENFMRDGCRFFSEIHASTSPAQRSNAQQVLAGYESDMRTLNAQGSN</sequence>
<name>A0A6H2HCR3_9BURK</name>
<dbReference type="EMBL" id="CP051461">
    <property type="protein sequence ID" value="QJC57669.1"/>
    <property type="molecule type" value="Genomic_DNA"/>
</dbReference>
<protein>
    <recommendedName>
        <fullName evidence="4">Lipoprotein</fullName>
    </recommendedName>
</protein>
<organism evidence="2 3">
    <name type="scientific">Polaromonas vacuolata</name>
    <dbReference type="NCBI Taxonomy" id="37448"/>
    <lineage>
        <taxon>Bacteria</taxon>
        <taxon>Pseudomonadati</taxon>
        <taxon>Pseudomonadota</taxon>
        <taxon>Betaproteobacteria</taxon>
        <taxon>Burkholderiales</taxon>
        <taxon>Comamonadaceae</taxon>
        <taxon>Polaromonas</taxon>
    </lineage>
</organism>
<proteinExistence type="predicted"/>
<keyword evidence="3" id="KW-1185">Reference proteome</keyword>
<dbReference type="KEGG" id="pvac:HC248_02999"/>
<dbReference type="Pfam" id="PF19795">
    <property type="entry name" value="DUF6279"/>
    <property type="match status" value="1"/>
</dbReference>
<dbReference type="AlphaFoldDB" id="A0A6H2HCR3"/>
<keyword evidence="1" id="KW-0732">Signal</keyword>
<evidence type="ECO:0000313" key="3">
    <source>
        <dbReference type="Proteomes" id="UP000502041"/>
    </source>
</evidence>
<feature type="chain" id="PRO_5026246256" description="Lipoprotein" evidence="1">
    <location>
        <begin position="20"/>
        <end position="288"/>
    </location>
</feature>
<accession>A0A6H2HCR3</accession>